<sequence>MDVTGETNSLASTVASSSSSSISSIDTSHDCDSPRGGDVDHELLQTAVSASVSVSVSSSSSASIQRVLSLIRSEDPDSRLFAAREIRRLTKTSHRCRRHFSQAVEPLVSMLRFDSPESHHEAALLALLNLAVKDEKNKVSIIEAGALEPIINFLQSNSSTLQEYASASLLTLSASANNKPIIGANGLIPLLAKVVKHGSPQAKADAVMALSNLSTLSTNLSMILATKPLLPILSLLKSCKKSSKTSEKCCSLIESLMVSGDEARTGLISDEGGVLAVVEVLENGSLQAREHAVGVLLTLCQSDRSKYREPILSEGVIPGLLELTVQGTTKSRTKAQRLLCLLRDSDSPRSEVQPDTIENIVSSLISHIDGDDQSGKAKKMLAEMVQVSMEKSLRHLQERASTLVRP</sequence>
<dbReference type="AlphaFoldDB" id="A0A1J3EP91"/>
<name>A0A1J3EP91_NOCCA</name>
<dbReference type="SUPFAM" id="SSF48371">
    <property type="entry name" value="ARM repeat"/>
    <property type="match status" value="1"/>
</dbReference>
<feature type="compositionally biased region" description="Basic and acidic residues" evidence="4">
    <location>
        <begin position="27"/>
        <end position="39"/>
    </location>
</feature>
<proteinExistence type="predicted"/>
<dbReference type="FunFam" id="1.25.10.10:FF:000778">
    <property type="entry name" value="Armadillo/beta-catenin repeat family protein"/>
    <property type="match status" value="1"/>
</dbReference>
<dbReference type="Pfam" id="PF00514">
    <property type="entry name" value="Arm"/>
    <property type="match status" value="1"/>
</dbReference>
<feature type="compositionally biased region" description="Low complexity" evidence="4">
    <location>
        <begin position="9"/>
        <end position="26"/>
    </location>
</feature>
<gene>
    <name evidence="5" type="ORF">LC_TR880_c0_g1_i1_g.2281</name>
</gene>
<dbReference type="SMART" id="SM00185">
    <property type="entry name" value="ARM"/>
    <property type="match status" value="4"/>
</dbReference>
<dbReference type="InterPro" id="IPR000225">
    <property type="entry name" value="Armadillo"/>
</dbReference>
<evidence type="ECO:0000256" key="1">
    <source>
        <dbReference type="ARBA" id="ARBA00022737"/>
    </source>
</evidence>
<dbReference type="FunFam" id="1.25.10.10:FF:000593">
    <property type="entry name" value="U-box domain-containing protein 4"/>
    <property type="match status" value="1"/>
</dbReference>
<evidence type="ECO:0000256" key="3">
    <source>
        <dbReference type="PROSITE-ProRule" id="PRU00259"/>
    </source>
</evidence>
<feature type="repeat" description="ARM" evidence="3">
    <location>
        <begin position="102"/>
        <end position="145"/>
    </location>
</feature>
<organism evidence="5">
    <name type="scientific">Noccaea caerulescens</name>
    <name type="common">Alpine penny-cress</name>
    <name type="synonym">Thlaspi caerulescens</name>
    <dbReference type="NCBI Taxonomy" id="107243"/>
    <lineage>
        <taxon>Eukaryota</taxon>
        <taxon>Viridiplantae</taxon>
        <taxon>Streptophyta</taxon>
        <taxon>Embryophyta</taxon>
        <taxon>Tracheophyta</taxon>
        <taxon>Spermatophyta</taxon>
        <taxon>Magnoliopsida</taxon>
        <taxon>eudicotyledons</taxon>
        <taxon>Gunneridae</taxon>
        <taxon>Pentapetalae</taxon>
        <taxon>rosids</taxon>
        <taxon>malvids</taxon>
        <taxon>Brassicales</taxon>
        <taxon>Brassicaceae</taxon>
        <taxon>Coluteocarpeae</taxon>
        <taxon>Noccaea</taxon>
    </lineage>
</organism>
<evidence type="ECO:0000313" key="5">
    <source>
        <dbReference type="EMBL" id="JAU33399.1"/>
    </source>
</evidence>
<dbReference type="PANTHER" id="PTHR23315">
    <property type="entry name" value="U BOX DOMAIN-CONTAINING"/>
    <property type="match status" value="1"/>
</dbReference>
<keyword evidence="2" id="KW-0833">Ubl conjugation pathway</keyword>
<keyword evidence="1" id="KW-0677">Repeat</keyword>
<evidence type="ECO:0000256" key="4">
    <source>
        <dbReference type="SAM" id="MobiDB-lite"/>
    </source>
</evidence>
<dbReference type="Gene3D" id="1.25.10.10">
    <property type="entry name" value="Leucine-rich Repeat Variant"/>
    <property type="match status" value="2"/>
</dbReference>
<feature type="region of interest" description="Disordered" evidence="4">
    <location>
        <begin position="1"/>
        <end position="39"/>
    </location>
</feature>
<dbReference type="InterPro" id="IPR011989">
    <property type="entry name" value="ARM-like"/>
</dbReference>
<evidence type="ECO:0000256" key="2">
    <source>
        <dbReference type="ARBA" id="ARBA00022786"/>
    </source>
</evidence>
<dbReference type="PANTHER" id="PTHR23315:SF65">
    <property type="entry name" value="ARM REPEAT SUPERFAMILY PROTEIN"/>
    <property type="match status" value="1"/>
</dbReference>
<protein>
    <submittedName>
        <fullName evidence="5">U-box domain-containing protein 4</fullName>
    </submittedName>
</protein>
<dbReference type="PROSITE" id="PS50176">
    <property type="entry name" value="ARM_REPEAT"/>
    <property type="match status" value="1"/>
</dbReference>
<dbReference type="InterPro" id="IPR016024">
    <property type="entry name" value="ARM-type_fold"/>
</dbReference>
<accession>A0A1J3EP91</accession>
<reference evidence="5" key="1">
    <citation type="submission" date="2016-07" db="EMBL/GenBank/DDBJ databases">
        <title>De novo transcriptome assembly of four accessions of the metal hyperaccumulator plant Noccaea caerulescens.</title>
        <authorList>
            <person name="Blande D."/>
            <person name="Halimaa P."/>
            <person name="Tervahauta A.I."/>
            <person name="Aarts M.G."/>
            <person name="Karenlampi S.O."/>
        </authorList>
    </citation>
    <scope>NUCLEOTIDE SEQUENCE</scope>
</reference>
<dbReference type="EMBL" id="GEVK01019433">
    <property type="protein sequence ID" value="JAU33399.1"/>
    <property type="molecule type" value="Transcribed_RNA"/>
</dbReference>